<evidence type="ECO:0000256" key="1">
    <source>
        <dbReference type="ARBA" id="ARBA00004370"/>
    </source>
</evidence>
<evidence type="ECO:0000256" key="3">
    <source>
        <dbReference type="ARBA" id="ARBA00022989"/>
    </source>
</evidence>
<feature type="non-terminal residue" evidence="7">
    <location>
        <position position="1"/>
    </location>
</feature>
<dbReference type="GO" id="GO:0009755">
    <property type="term" value="P:hormone-mediated signaling pathway"/>
    <property type="evidence" value="ECO:0007669"/>
    <property type="project" value="TreeGrafter"/>
</dbReference>
<dbReference type="PANTHER" id="PTHR24372:SF77">
    <property type="entry name" value="G-PROTEIN COUPLED RECEPTORS FAMILY 1 PROFILE DOMAIN-CONTAINING PROTEIN"/>
    <property type="match status" value="1"/>
</dbReference>
<protein>
    <recommendedName>
        <fullName evidence="6">G-protein coupled receptors family 1 profile domain-containing protein</fullName>
    </recommendedName>
</protein>
<dbReference type="GO" id="GO:0005886">
    <property type="term" value="C:plasma membrane"/>
    <property type="evidence" value="ECO:0007669"/>
    <property type="project" value="TreeGrafter"/>
</dbReference>
<organism evidence="7">
    <name type="scientific">Arion vulgaris</name>
    <dbReference type="NCBI Taxonomy" id="1028688"/>
    <lineage>
        <taxon>Eukaryota</taxon>
        <taxon>Metazoa</taxon>
        <taxon>Spiralia</taxon>
        <taxon>Lophotrochozoa</taxon>
        <taxon>Mollusca</taxon>
        <taxon>Gastropoda</taxon>
        <taxon>Heterobranchia</taxon>
        <taxon>Euthyneura</taxon>
        <taxon>Panpulmonata</taxon>
        <taxon>Eupulmonata</taxon>
        <taxon>Stylommatophora</taxon>
        <taxon>Helicina</taxon>
        <taxon>Arionoidea</taxon>
        <taxon>Arionidae</taxon>
        <taxon>Arion</taxon>
    </lineage>
</organism>
<dbReference type="PANTHER" id="PTHR24372">
    <property type="entry name" value="GLYCOPROTEIN HORMONE RECEPTOR"/>
    <property type="match status" value="1"/>
</dbReference>
<dbReference type="PROSITE" id="PS50262">
    <property type="entry name" value="G_PROTEIN_RECEP_F1_2"/>
    <property type="match status" value="1"/>
</dbReference>
<evidence type="ECO:0000259" key="6">
    <source>
        <dbReference type="PROSITE" id="PS50262"/>
    </source>
</evidence>
<sequence length="88" mass="10141">GDGVKRILLWLIAFLAIFGNLVVIVYRIQCTRQLLKKAYGMFVVHLAVSDVIMGAYLLIVASADAYYRNVYIWNEKRWRHHTLCQIAG</sequence>
<accession>A0A0B6XTE7</accession>
<reference evidence="7" key="1">
    <citation type="submission" date="2014-12" db="EMBL/GenBank/DDBJ databases">
        <title>Insight into the proteome of Arion vulgaris.</title>
        <authorList>
            <person name="Aradska J."/>
            <person name="Bulat T."/>
            <person name="Smidak R."/>
            <person name="Sarate P."/>
            <person name="Gangsoo J."/>
            <person name="Sialana F."/>
            <person name="Bilban M."/>
            <person name="Lubec G."/>
        </authorList>
    </citation>
    <scope>NUCLEOTIDE SEQUENCE</scope>
    <source>
        <tissue evidence="7">Skin</tissue>
    </source>
</reference>
<keyword evidence="3 5" id="KW-1133">Transmembrane helix</keyword>
<dbReference type="EMBL" id="HACG01000284">
    <property type="protein sequence ID" value="CEK47149.1"/>
    <property type="molecule type" value="Transcribed_RNA"/>
</dbReference>
<feature type="non-terminal residue" evidence="7">
    <location>
        <position position="88"/>
    </location>
</feature>
<evidence type="ECO:0000256" key="4">
    <source>
        <dbReference type="ARBA" id="ARBA00023136"/>
    </source>
</evidence>
<feature type="transmembrane region" description="Helical" evidence="5">
    <location>
        <begin position="6"/>
        <end position="26"/>
    </location>
</feature>
<feature type="domain" description="G-protein coupled receptors family 1 profile" evidence="6">
    <location>
        <begin position="19"/>
        <end position="88"/>
    </location>
</feature>
<dbReference type="GO" id="GO:0008528">
    <property type="term" value="F:G protein-coupled peptide receptor activity"/>
    <property type="evidence" value="ECO:0007669"/>
    <property type="project" value="TreeGrafter"/>
</dbReference>
<gene>
    <name evidence="7" type="primary">ORF668</name>
</gene>
<dbReference type="InterPro" id="IPR017452">
    <property type="entry name" value="GPCR_Rhodpsn_7TM"/>
</dbReference>
<feature type="transmembrane region" description="Helical" evidence="5">
    <location>
        <begin position="38"/>
        <end position="59"/>
    </location>
</feature>
<keyword evidence="4 5" id="KW-0472">Membrane</keyword>
<dbReference type="GO" id="GO:0007189">
    <property type="term" value="P:adenylate cyclase-activating G protein-coupled receptor signaling pathway"/>
    <property type="evidence" value="ECO:0007669"/>
    <property type="project" value="TreeGrafter"/>
</dbReference>
<proteinExistence type="predicted"/>
<keyword evidence="2 5" id="KW-0812">Transmembrane</keyword>
<evidence type="ECO:0000256" key="5">
    <source>
        <dbReference type="SAM" id="Phobius"/>
    </source>
</evidence>
<dbReference type="AlphaFoldDB" id="A0A0B6XTE7"/>
<comment type="subcellular location">
    <subcellularLocation>
        <location evidence="1">Membrane</location>
    </subcellularLocation>
</comment>
<evidence type="ECO:0000313" key="7">
    <source>
        <dbReference type="EMBL" id="CEK47149.1"/>
    </source>
</evidence>
<evidence type="ECO:0000256" key="2">
    <source>
        <dbReference type="ARBA" id="ARBA00022692"/>
    </source>
</evidence>
<dbReference type="Gene3D" id="1.20.1070.10">
    <property type="entry name" value="Rhodopsin 7-helix transmembrane proteins"/>
    <property type="match status" value="1"/>
</dbReference>
<dbReference type="SUPFAM" id="SSF81321">
    <property type="entry name" value="Family A G protein-coupled receptor-like"/>
    <property type="match status" value="1"/>
</dbReference>
<name>A0A0B6XTE7_9EUPU</name>